<dbReference type="AlphaFoldDB" id="A0A2H1V1Y5"/>
<proteinExistence type="predicted"/>
<organism evidence="1">
    <name type="scientific">Spodoptera frugiperda</name>
    <name type="common">Fall armyworm</name>
    <dbReference type="NCBI Taxonomy" id="7108"/>
    <lineage>
        <taxon>Eukaryota</taxon>
        <taxon>Metazoa</taxon>
        <taxon>Ecdysozoa</taxon>
        <taxon>Arthropoda</taxon>
        <taxon>Hexapoda</taxon>
        <taxon>Insecta</taxon>
        <taxon>Pterygota</taxon>
        <taxon>Neoptera</taxon>
        <taxon>Endopterygota</taxon>
        <taxon>Lepidoptera</taxon>
        <taxon>Glossata</taxon>
        <taxon>Ditrysia</taxon>
        <taxon>Noctuoidea</taxon>
        <taxon>Noctuidae</taxon>
        <taxon>Amphipyrinae</taxon>
        <taxon>Spodoptera</taxon>
    </lineage>
</organism>
<name>A0A2H1V1Y5_SPOFR</name>
<protein>
    <submittedName>
        <fullName evidence="1">SFRICE_017293</fullName>
    </submittedName>
</protein>
<reference evidence="1" key="1">
    <citation type="submission" date="2016-07" db="EMBL/GenBank/DDBJ databases">
        <authorList>
            <person name="Bretaudeau A."/>
        </authorList>
    </citation>
    <scope>NUCLEOTIDE SEQUENCE</scope>
    <source>
        <strain evidence="1">Rice</strain>
        <tissue evidence="1">Whole body</tissue>
    </source>
</reference>
<gene>
    <name evidence="1" type="ORF">SFRICE_017293</name>
</gene>
<dbReference type="EMBL" id="ODYU01000319">
    <property type="protein sequence ID" value="SOQ34850.1"/>
    <property type="molecule type" value="Genomic_DNA"/>
</dbReference>
<sequence length="73" mass="8228">MTVSYTDVGFGFDSRVGQKYEWDFFRIFGKCLGSSAESEIVSKSEIRYMAKGSPSITWWIGLITLMVKNGCQS</sequence>
<accession>A0A2H1V1Y5</accession>
<evidence type="ECO:0000313" key="1">
    <source>
        <dbReference type="EMBL" id="SOQ34850.1"/>
    </source>
</evidence>